<reference evidence="2 3" key="1">
    <citation type="submission" date="2016-10" db="EMBL/GenBank/DDBJ databases">
        <title>Complete Genome Sequence of Peptococcaceae strain DCMF.</title>
        <authorList>
            <person name="Edwards R.J."/>
            <person name="Holland S.I."/>
            <person name="Deshpande N.P."/>
            <person name="Wong Y.K."/>
            <person name="Ertan H."/>
            <person name="Manefield M."/>
            <person name="Russell T.L."/>
            <person name="Lee M.J."/>
        </authorList>
    </citation>
    <scope>NUCLEOTIDE SEQUENCE [LARGE SCALE GENOMIC DNA]</scope>
    <source>
        <strain evidence="2 3">DCMF</strain>
    </source>
</reference>
<evidence type="ECO:0000313" key="2">
    <source>
        <dbReference type="EMBL" id="ATW26793.1"/>
    </source>
</evidence>
<dbReference type="KEGG" id="fwa:DCMF_20290"/>
<feature type="transmembrane region" description="Helical" evidence="1">
    <location>
        <begin position="48"/>
        <end position="68"/>
    </location>
</feature>
<dbReference type="Proteomes" id="UP000323521">
    <property type="component" value="Chromosome"/>
</dbReference>
<dbReference type="RefSeq" id="WP_148136114.1">
    <property type="nucleotide sequence ID" value="NZ_CP017634.1"/>
</dbReference>
<keyword evidence="1" id="KW-0812">Transmembrane</keyword>
<keyword evidence="3" id="KW-1185">Reference proteome</keyword>
<protein>
    <submittedName>
        <fullName evidence="2">Uncharacterized protein</fullName>
    </submittedName>
</protein>
<accession>A0A3G1KW77</accession>
<organism evidence="2 3">
    <name type="scientific">Formimonas warabiya</name>
    <dbReference type="NCBI Taxonomy" id="1761012"/>
    <lineage>
        <taxon>Bacteria</taxon>
        <taxon>Bacillati</taxon>
        <taxon>Bacillota</taxon>
        <taxon>Clostridia</taxon>
        <taxon>Eubacteriales</taxon>
        <taxon>Peptococcaceae</taxon>
        <taxon>Candidatus Formimonas</taxon>
    </lineage>
</organism>
<dbReference type="AlphaFoldDB" id="A0A3G1KW77"/>
<proteinExistence type="predicted"/>
<sequence>MEDKDIFKSRIKRCLEEETKDIYFSPEAREKVKQEIFKEGWWNRSVSFSLAAVAFGVIALFFAAALYAKAFFYISPKEITELELRAKIILPDHGVPFGAVQHLRVALKEGKGDARP</sequence>
<evidence type="ECO:0000256" key="1">
    <source>
        <dbReference type="SAM" id="Phobius"/>
    </source>
</evidence>
<name>A0A3G1KW77_FORW1</name>
<keyword evidence="1" id="KW-0472">Membrane</keyword>
<dbReference type="EMBL" id="CP017634">
    <property type="protein sequence ID" value="ATW26793.1"/>
    <property type="molecule type" value="Genomic_DNA"/>
</dbReference>
<evidence type="ECO:0000313" key="3">
    <source>
        <dbReference type="Proteomes" id="UP000323521"/>
    </source>
</evidence>
<keyword evidence="1" id="KW-1133">Transmembrane helix</keyword>
<gene>
    <name evidence="2" type="ORF">DCMF_20290</name>
</gene>
<dbReference type="OrthoDB" id="9872572at2"/>